<keyword evidence="8" id="KW-1185">Reference proteome</keyword>
<dbReference type="GO" id="GO:0000976">
    <property type="term" value="F:transcription cis-regulatory region binding"/>
    <property type="evidence" value="ECO:0007669"/>
    <property type="project" value="TreeGrafter"/>
</dbReference>
<dbReference type="PANTHER" id="PTHR30146">
    <property type="entry name" value="LACI-RELATED TRANSCRIPTIONAL REPRESSOR"/>
    <property type="match status" value="1"/>
</dbReference>
<dbReference type="AlphaFoldDB" id="A0A5N6MSP5"/>
<evidence type="ECO:0000256" key="4">
    <source>
        <dbReference type="ARBA" id="ARBA00023163"/>
    </source>
</evidence>
<dbReference type="EMBL" id="VTFX01000001">
    <property type="protein sequence ID" value="KAD4059896.1"/>
    <property type="molecule type" value="Genomic_DNA"/>
</dbReference>
<protein>
    <submittedName>
        <fullName evidence="7">Substrate-binding domain-containing protein</fullName>
    </submittedName>
</protein>
<dbReference type="Gene3D" id="3.40.50.2300">
    <property type="match status" value="2"/>
</dbReference>
<accession>A0A5N6MSP5</accession>
<gene>
    <name evidence="7" type="ORF">GD627_02080</name>
</gene>
<proteinExistence type="predicted"/>
<dbReference type="PROSITE" id="PS50932">
    <property type="entry name" value="HTH_LACI_2"/>
    <property type="match status" value="1"/>
</dbReference>
<dbReference type="SUPFAM" id="SSF53822">
    <property type="entry name" value="Periplasmic binding protein-like I"/>
    <property type="match status" value="1"/>
</dbReference>
<evidence type="ECO:0000313" key="7">
    <source>
        <dbReference type="EMBL" id="KAD4059896.1"/>
    </source>
</evidence>
<dbReference type="CDD" id="cd06267">
    <property type="entry name" value="PBP1_LacI_sugar_binding-like"/>
    <property type="match status" value="1"/>
</dbReference>
<evidence type="ECO:0000256" key="3">
    <source>
        <dbReference type="ARBA" id="ARBA00023125"/>
    </source>
</evidence>
<feature type="compositionally biased region" description="Basic and acidic residues" evidence="5">
    <location>
        <begin position="339"/>
        <end position="348"/>
    </location>
</feature>
<comment type="caution">
    <text evidence="7">The sequence shown here is derived from an EMBL/GenBank/DDBJ whole genome shotgun (WGS) entry which is preliminary data.</text>
</comment>
<dbReference type="InterPro" id="IPR010982">
    <property type="entry name" value="Lambda_DNA-bd_dom_sf"/>
</dbReference>
<organism evidence="7 8">
    <name type="scientific">Arthrobacter yangruifuii</name>
    <dbReference type="NCBI Taxonomy" id="2606616"/>
    <lineage>
        <taxon>Bacteria</taxon>
        <taxon>Bacillati</taxon>
        <taxon>Actinomycetota</taxon>
        <taxon>Actinomycetes</taxon>
        <taxon>Micrococcales</taxon>
        <taxon>Micrococcaceae</taxon>
        <taxon>Arthrobacter</taxon>
    </lineage>
</organism>
<dbReference type="InterPro" id="IPR028082">
    <property type="entry name" value="Peripla_BP_I"/>
</dbReference>
<keyword evidence="4" id="KW-0804">Transcription</keyword>
<dbReference type="Pfam" id="PF00356">
    <property type="entry name" value="LacI"/>
    <property type="match status" value="1"/>
</dbReference>
<reference evidence="7 8" key="1">
    <citation type="submission" date="2019-08" db="EMBL/GenBank/DDBJ databases">
        <title>Arthrobacter sp. nov., isolated from plateau pika and Tibetan wild ass.</title>
        <authorList>
            <person name="Ge Y."/>
        </authorList>
    </citation>
    <scope>NUCLEOTIDE SEQUENCE [LARGE SCALE GENOMIC DNA]</scope>
    <source>
        <strain evidence="7 8">785</strain>
    </source>
</reference>
<keyword evidence="1" id="KW-0678">Repressor</keyword>
<dbReference type="SMART" id="SM00354">
    <property type="entry name" value="HTH_LACI"/>
    <property type="match status" value="1"/>
</dbReference>
<dbReference type="Gene3D" id="1.10.260.40">
    <property type="entry name" value="lambda repressor-like DNA-binding domains"/>
    <property type="match status" value="1"/>
</dbReference>
<sequence>MVRVTITQVAAHAGVSVASASRALNGRVASAKTVAKVQHAAQELGYVADAAAQSLKRGRTNQLAYAVADIGNPVHVEMMTEIERVVSASGYRLVMSSMGTSSSSVDVVRELGRGYVDGMILSPQRVTDELLEVLAKTPVPVVVLGRLPAGAGLDTVPADSFTAMHLVVEHLVAEGRADIAFVNGPADTTPGAFGHDGFAAAAAAAHPALTVRSLEAENFTITAGYAAARRVLHEDRRPDAIVAANDLIGIGALRAAEDLGLAIPEDLTVTGVDNTELADVIRPGLTSVDLGARERGRLAAELLLARITEPERAVHTAAVPPALVVRGSSRAHTSNPAHAFDHNNGRAG</sequence>
<evidence type="ECO:0000256" key="2">
    <source>
        <dbReference type="ARBA" id="ARBA00023015"/>
    </source>
</evidence>
<dbReference type="CDD" id="cd01392">
    <property type="entry name" value="HTH_LacI"/>
    <property type="match status" value="1"/>
</dbReference>
<dbReference type="InterPro" id="IPR000843">
    <property type="entry name" value="HTH_LacI"/>
</dbReference>
<feature type="region of interest" description="Disordered" evidence="5">
    <location>
        <begin position="327"/>
        <end position="348"/>
    </location>
</feature>
<feature type="domain" description="HTH lacI-type" evidence="6">
    <location>
        <begin position="4"/>
        <end position="57"/>
    </location>
</feature>
<dbReference type="Pfam" id="PF13377">
    <property type="entry name" value="Peripla_BP_3"/>
    <property type="match status" value="1"/>
</dbReference>
<name>A0A5N6MSP5_9MICC</name>
<evidence type="ECO:0000256" key="1">
    <source>
        <dbReference type="ARBA" id="ARBA00022491"/>
    </source>
</evidence>
<evidence type="ECO:0000313" key="8">
    <source>
        <dbReference type="Proteomes" id="UP000326852"/>
    </source>
</evidence>
<dbReference type="PANTHER" id="PTHR30146:SF148">
    <property type="entry name" value="HTH-TYPE TRANSCRIPTIONAL REPRESSOR PURR-RELATED"/>
    <property type="match status" value="1"/>
</dbReference>
<evidence type="ECO:0000259" key="6">
    <source>
        <dbReference type="PROSITE" id="PS50932"/>
    </source>
</evidence>
<dbReference type="InterPro" id="IPR046335">
    <property type="entry name" value="LacI/GalR-like_sensor"/>
</dbReference>
<dbReference type="SUPFAM" id="SSF47413">
    <property type="entry name" value="lambda repressor-like DNA-binding domains"/>
    <property type="match status" value="1"/>
</dbReference>
<evidence type="ECO:0000256" key="5">
    <source>
        <dbReference type="SAM" id="MobiDB-lite"/>
    </source>
</evidence>
<keyword evidence="2" id="KW-0805">Transcription regulation</keyword>
<keyword evidence="3" id="KW-0238">DNA-binding</keyword>
<dbReference type="Proteomes" id="UP000326852">
    <property type="component" value="Unassembled WGS sequence"/>
</dbReference>
<dbReference type="GO" id="GO:0003700">
    <property type="term" value="F:DNA-binding transcription factor activity"/>
    <property type="evidence" value="ECO:0007669"/>
    <property type="project" value="TreeGrafter"/>
</dbReference>